<evidence type="ECO:0000256" key="1">
    <source>
        <dbReference type="SAM" id="MobiDB-lite"/>
    </source>
</evidence>
<geneLocation type="plasmid" evidence="4 5">
    <name>pJFP838A</name>
</geneLocation>
<dbReference type="Gene3D" id="3.10.350.10">
    <property type="entry name" value="LysM domain"/>
    <property type="match status" value="1"/>
</dbReference>
<evidence type="ECO:0000259" key="3">
    <source>
        <dbReference type="PROSITE" id="PS51782"/>
    </source>
</evidence>
<accession>A0A140GR52</accession>
<dbReference type="SUPFAM" id="SSF54106">
    <property type="entry name" value="LysM domain"/>
    <property type="match status" value="1"/>
</dbReference>
<gene>
    <name evidence="4" type="ORF">JFP838_pA0095</name>
</gene>
<dbReference type="InterPro" id="IPR036779">
    <property type="entry name" value="LysM_dom_sf"/>
</dbReference>
<evidence type="ECO:0000313" key="5">
    <source>
        <dbReference type="Proteomes" id="UP000070260"/>
    </source>
</evidence>
<dbReference type="AlphaFoldDB" id="A0A140GR52"/>
<keyword evidence="4" id="KW-0614">Plasmid</keyword>
<proteinExistence type="predicted"/>
<feature type="region of interest" description="Disordered" evidence="1">
    <location>
        <begin position="221"/>
        <end position="272"/>
    </location>
</feature>
<sequence>MYNNKDKKIKKFTYIIGGLTAVSAIMFGYQNFIADKVKQSEKATIFVANQDINAMSVIDSRSFDKVTIPKQGVLPGYITNINQVQGLELKGGLIKGEPLVKDRINTSHSDLDMNMILKVVPTYTPSQLNVGDNVRVFALYTDKTTGQTDMIDLFGVKKIVSENGGQKSSGGIEGKIDEINTSSNEGNKGYLIKVNSEEFKKYYKYQQYSKITIGKDINLDAKQGSSNSSTSKDVKSDVPESTSSQVNNTVNNSSNNTTKTSSNNTTENNPKDMALMRYTVSKDDTLSTICTKFKTDESELNKLNGNKLDIREGISLIVPAK</sequence>
<dbReference type="PROSITE" id="PS51782">
    <property type="entry name" value="LYSM"/>
    <property type="match status" value="1"/>
</dbReference>
<feature type="compositionally biased region" description="Low complexity" evidence="1">
    <location>
        <begin position="241"/>
        <end position="268"/>
    </location>
</feature>
<dbReference type="InterPro" id="IPR018392">
    <property type="entry name" value="LysM"/>
</dbReference>
<evidence type="ECO:0000313" key="4">
    <source>
        <dbReference type="EMBL" id="AMN31011.1"/>
    </source>
</evidence>
<dbReference type="EMBL" id="CP013615">
    <property type="protein sequence ID" value="AMN31011.1"/>
    <property type="molecule type" value="Genomic_DNA"/>
</dbReference>
<feature type="transmembrane region" description="Helical" evidence="2">
    <location>
        <begin position="12"/>
        <end position="29"/>
    </location>
</feature>
<name>A0A140GR52_CLOPF</name>
<reference evidence="4 5" key="1">
    <citation type="journal article" date="2016" name="PLoS ONE">
        <title>Plasmid Characterization and Chromosome Analysis of Two netF+ Clostridium perfringens Isolates Associated with Foal and Canine Necrotizing Enteritis.</title>
        <authorList>
            <person name="Mehdizadeh Gohari I."/>
            <person name="Kropinski A.M."/>
            <person name="Weese S.J."/>
            <person name="Parreira V.R."/>
            <person name="Whitehead A.E."/>
            <person name="Boerlin P."/>
            <person name="Prescott J.F."/>
        </authorList>
    </citation>
    <scope>NUCLEOTIDE SEQUENCE [LARGE SCALE GENOMIC DNA]</scope>
    <source>
        <strain evidence="4 5">JP838</strain>
        <plasmid evidence="5">Plasmid pJFP838A</plasmid>
    </source>
</reference>
<dbReference type="Proteomes" id="UP000070260">
    <property type="component" value="Plasmid pJFP838A"/>
</dbReference>
<keyword evidence="2" id="KW-1133">Transmembrane helix</keyword>
<feature type="domain" description="LysM" evidence="3">
    <location>
        <begin position="276"/>
        <end position="321"/>
    </location>
</feature>
<dbReference type="PATRIC" id="fig|1502.177.peg.3301"/>
<dbReference type="RefSeq" id="WP_061429619.1">
    <property type="nucleotide sequence ID" value="NZ_CATNZX010000001.1"/>
</dbReference>
<keyword evidence="2" id="KW-0472">Membrane</keyword>
<protein>
    <submittedName>
        <fullName evidence="4">Putative pilus assembly cpaB</fullName>
    </submittedName>
</protein>
<evidence type="ECO:0000256" key="2">
    <source>
        <dbReference type="SAM" id="Phobius"/>
    </source>
</evidence>
<dbReference type="InterPro" id="IPR013974">
    <property type="entry name" value="SAF"/>
</dbReference>
<dbReference type="CDD" id="cd00118">
    <property type="entry name" value="LysM"/>
    <property type="match status" value="1"/>
</dbReference>
<organism evidence="4 5">
    <name type="scientific">Clostridium perfringens</name>
    <dbReference type="NCBI Taxonomy" id="1502"/>
    <lineage>
        <taxon>Bacteria</taxon>
        <taxon>Bacillati</taxon>
        <taxon>Bacillota</taxon>
        <taxon>Clostridia</taxon>
        <taxon>Eubacteriales</taxon>
        <taxon>Clostridiaceae</taxon>
        <taxon>Clostridium</taxon>
    </lineage>
</organism>
<dbReference type="Pfam" id="PF01476">
    <property type="entry name" value="LysM"/>
    <property type="match status" value="1"/>
</dbReference>
<dbReference type="CDD" id="cd11614">
    <property type="entry name" value="SAF_CpaB_FlgA_like"/>
    <property type="match status" value="1"/>
</dbReference>
<dbReference type="Pfam" id="PF08666">
    <property type="entry name" value="SAF"/>
    <property type="match status" value="1"/>
</dbReference>
<keyword evidence="2" id="KW-0812">Transmembrane</keyword>